<accession>S3E6E7</accession>
<protein>
    <submittedName>
        <fullName evidence="2">Uncharacterized protein</fullName>
    </submittedName>
</protein>
<feature type="compositionally biased region" description="Low complexity" evidence="1">
    <location>
        <begin position="179"/>
        <end position="201"/>
    </location>
</feature>
<reference evidence="2 3" key="1">
    <citation type="journal article" date="2013" name="BMC Genomics">
        <title>Genomics-driven discovery of the pneumocandin biosynthetic gene cluster in the fungus Glarea lozoyensis.</title>
        <authorList>
            <person name="Chen L."/>
            <person name="Yue Q."/>
            <person name="Zhang X."/>
            <person name="Xiang M."/>
            <person name="Wang C."/>
            <person name="Li S."/>
            <person name="Che Y."/>
            <person name="Ortiz-Lopez F.J."/>
            <person name="Bills G.F."/>
            <person name="Liu X."/>
            <person name="An Z."/>
        </authorList>
    </citation>
    <scope>NUCLEOTIDE SEQUENCE [LARGE SCALE GENOMIC DNA]</scope>
    <source>
        <strain evidence="3">ATCC 20868 / MF5171</strain>
    </source>
</reference>
<feature type="compositionally biased region" description="Acidic residues" evidence="1">
    <location>
        <begin position="11"/>
        <end position="21"/>
    </location>
</feature>
<dbReference type="GeneID" id="19466014"/>
<dbReference type="OrthoDB" id="10469640at2759"/>
<sequence>MFQNPMPQMDFTDDNGGEEDDMPLAAWLQSFDQGNGDGKGGEIDLGGAFRRPMNVSLGAGVPASPSLREEGWERRGLGGEGKKGNGRVGGDRRVGVRDGKGEGEKTLKAWGKRALMDLSWIGSVSSPTPVQTPASKPKVQQLTNLRKSVWAGATSIAPRYFPATPSLWSNSSTIPDSLWGQSIGSGSGSSESSSSTTSLQIPTKSWVPRSVLGDGGCGRNGAGEEASPSPSKSPSQQASASNPWTTPPTTSTSPAITPSPSYPLITSNLTRTHLNLLLTRLVSLFDWDFINLNIDYLHSLAPNNPSSPNRSISTSSFPSPEIWTSYFCPYYLSFLEHVASKRVYDFIDVFDGDLEDYKLFVAAVMEVFAKSGRDETGRDRMDLFLRGLLDEDTTQEYLSIFPTEKLWDVGLVYPGGNGEYDARITELKVSLRTDI</sequence>
<feature type="region of interest" description="Disordered" evidence="1">
    <location>
        <begin position="179"/>
        <end position="258"/>
    </location>
</feature>
<keyword evidence="3" id="KW-1185">Reference proteome</keyword>
<dbReference type="HOGENOM" id="CLU_630133_0_0_1"/>
<dbReference type="RefSeq" id="XP_008079100.1">
    <property type="nucleotide sequence ID" value="XM_008080909.1"/>
</dbReference>
<dbReference type="KEGG" id="glz:GLAREA_06961"/>
<dbReference type="EMBL" id="KE145357">
    <property type="protein sequence ID" value="EPE33948.1"/>
    <property type="molecule type" value="Genomic_DNA"/>
</dbReference>
<gene>
    <name evidence="2" type="ORF">GLAREA_06961</name>
</gene>
<organism evidence="2 3">
    <name type="scientific">Glarea lozoyensis (strain ATCC 20868 / MF5171)</name>
    <dbReference type="NCBI Taxonomy" id="1116229"/>
    <lineage>
        <taxon>Eukaryota</taxon>
        <taxon>Fungi</taxon>
        <taxon>Dikarya</taxon>
        <taxon>Ascomycota</taxon>
        <taxon>Pezizomycotina</taxon>
        <taxon>Leotiomycetes</taxon>
        <taxon>Helotiales</taxon>
        <taxon>Helotiaceae</taxon>
        <taxon>Glarea</taxon>
    </lineage>
</organism>
<evidence type="ECO:0000256" key="1">
    <source>
        <dbReference type="SAM" id="MobiDB-lite"/>
    </source>
</evidence>
<proteinExistence type="predicted"/>
<name>S3E6E7_GLAL2</name>
<dbReference type="AlphaFoldDB" id="S3E6E7"/>
<evidence type="ECO:0000313" key="2">
    <source>
        <dbReference type="EMBL" id="EPE33948.1"/>
    </source>
</evidence>
<feature type="region of interest" description="Disordered" evidence="1">
    <location>
        <begin position="72"/>
        <end position="100"/>
    </location>
</feature>
<feature type="region of interest" description="Disordered" evidence="1">
    <location>
        <begin position="1"/>
        <end position="21"/>
    </location>
</feature>
<evidence type="ECO:0000313" key="3">
    <source>
        <dbReference type="Proteomes" id="UP000016922"/>
    </source>
</evidence>
<feature type="compositionally biased region" description="Low complexity" evidence="1">
    <location>
        <begin position="226"/>
        <end position="258"/>
    </location>
</feature>
<dbReference type="Proteomes" id="UP000016922">
    <property type="component" value="Unassembled WGS sequence"/>
</dbReference>